<accession>W4QAD8</accession>
<dbReference type="Gene3D" id="3.40.309.10">
    <property type="entry name" value="Aldehyde Dehydrogenase, Chain A, domain 2"/>
    <property type="match status" value="1"/>
</dbReference>
<comment type="similarity">
    <text evidence="1 3">Belongs to the aldehyde dehydrogenase family.</text>
</comment>
<protein>
    <recommendedName>
        <fullName evidence="3">Aldehyde dehydrogenase</fullName>
    </recommendedName>
</protein>
<dbReference type="InterPro" id="IPR016161">
    <property type="entry name" value="Ald_DH/histidinol_DH"/>
</dbReference>
<dbReference type="Proteomes" id="UP000018895">
    <property type="component" value="Unassembled WGS sequence"/>
</dbReference>
<dbReference type="GO" id="GO:0009450">
    <property type="term" value="P:gamma-aminobutyric acid catabolic process"/>
    <property type="evidence" value="ECO:0007669"/>
    <property type="project" value="InterPro"/>
</dbReference>
<evidence type="ECO:0000313" key="7">
    <source>
        <dbReference type="Proteomes" id="UP000018895"/>
    </source>
</evidence>
<dbReference type="InterPro" id="IPR012394">
    <property type="entry name" value="Aldehyde_DH_NAD(P)"/>
</dbReference>
<dbReference type="STRING" id="1236971.JCM9152_255"/>
<dbReference type="FunFam" id="3.40.605.10:FF:000026">
    <property type="entry name" value="Aldehyde dehydrogenase, putative"/>
    <property type="match status" value="1"/>
</dbReference>
<keyword evidence="2 3" id="KW-0560">Oxidoreductase</keyword>
<dbReference type="PANTHER" id="PTHR43353">
    <property type="entry name" value="SUCCINATE-SEMIALDEHYDE DEHYDROGENASE, MITOCHONDRIAL"/>
    <property type="match status" value="1"/>
</dbReference>
<proteinExistence type="inferred from homology"/>
<evidence type="ECO:0000259" key="5">
    <source>
        <dbReference type="Pfam" id="PF00171"/>
    </source>
</evidence>
<dbReference type="SUPFAM" id="SSF53720">
    <property type="entry name" value="ALDH-like"/>
    <property type="match status" value="1"/>
</dbReference>
<sequence>MEGKIYINGEWVGEQLPQLKVMNPATNECIGTIKQAGTSETMAAIVAANEAFRIWSKKTSHERFHILMKWHDLILQHKQSLAKTITEEMGKPISESIGEIEYAASFISWFAEEAKRVYGRNIPSRVRNKRIQVMKQPIGVVAAITPWNFPAAMLTRKMAPALASGCTIVVKPAEETPLTAIKLIELSKEAGISDGVINLVTGDAEAIGKELTTNSIVRKLTFTGSTKVGKLLMQQSAKTMQNLSLELGGHAPAIVCEDAKIDKAVDAVITSKFRNAGQTCICVNRVYVHHTIYEEFVTKLIQKVAKLKVGRGLDEQVQVGPLINKKAYEKVKLHINEATRRGATVRVGGEGYVDKGYYFQPTVLIDVTDDMLIMKEETFGPVIPVTSFQSDEEVISRANHSCYGLAAYFFTESMARGLHIAEELEYGIIGWNDGAPSMAEAPFGGMKESGIGREGGTEGLEAYLETKYISLGI</sequence>
<gene>
    <name evidence="6" type="ORF">JCM9152_255</name>
</gene>
<organism evidence="6 7">
    <name type="scientific">Halalkalibacter hemicellulosilyticusJCM 9152</name>
    <dbReference type="NCBI Taxonomy" id="1236971"/>
    <lineage>
        <taxon>Bacteria</taxon>
        <taxon>Bacillati</taxon>
        <taxon>Bacillota</taxon>
        <taxon>Bacilli</taxon>
        <taxon>Bacillales</taxon>
        <taxon>Bacillaceae</taxon>
        <taxon>Halalkalibacter</taxon>
    </lineage>
</organism>
<feature type="active site" evidence="4">
    <location>
        <position position="246"/>
    </location>
</feature>
<name>W4QAD8_9BACI</name>
<dbReference type="CDD" id="cd07103">
    <property type="entry name" value="ALDH_F5_SSADH_GabD"/>
    <property type="match status" value="1"/>
</dbReference>
<dbReference type="InterPro" id="IPR010102">
    <property type="entry name" value="Succ_semiAld_DH"/>
</dbReference>
<comment type="caution">
    <text evidence="6">The sequence shown here is derived from an EMBL/GenBank/DDBJ whole genome shotgun (WGS) entry which is preliminary data.</text>
</comment>
<dbReference type="GO" id="GO:0004777">
    <property type="term" value="F:succinate-semialdehyde dehydrogenase (NAD+) activity"/>
    <property type="evidence" value="ECO:0007669"/>
    <property type="project" value="TreeGrafter"/>
</dbReference>
<dbReference type="EMBL" id="BAUU01000002">
    <property type="protein sequence ID" value="GAE28917.1"/>
    <property type="molecule type" value="Genomic_DNA"/>
</dbReference>
<evidence type="ECO:0000313" key="6">
    <source>
        <dbReference type="EMBL" id="GAE28917.1"/>
    </source>
</evidence>
<dbReference type="InterPro" id="IPR016162">
    <property type="entry name" value="Ald_DH_N"/>
</dbReference>
<evidence type="ECO:0000256" key="2">
    <source>
        <dbReference type="ARBA" id="ARBA00023002"/>
    </source>
</evidence>
<dbReference type="FunFam" id="3.40.605.10:FF:000005">
    <property type="entry name" value="Succinate-semialdehyde dehydrogenase I"/>
    <property type="match status" value="1"/>
</dbReference>
<dbReference type="Gene3D" id="3.40.605.10">
    <property type="entry name" value="Aldehyde Dehydrogenase, Chain A, domain 1"/>
    <property type="match status" value="1"/>
</dbReference>
<dbReference type="FunFam" id="3.40.309.10:FF:000004">
    <property type="entry name" value="Succinate-semialdehyde dehydrogenase I"/>
    <property type="match status" value="1"/>
</dbReference>
<dbReference type="PROSITE" id="PS00070">
    <property type="entry name" value="ALDEHYDE_DEHYDR_CYS"/>
    <property type="match status" value="1"/>
</dbReference>
<dbReference type="InterPro" id="IPR015590">
    <property type="entry name" value="Aldehyde_DH_dom"/>
</dbReference>
<dbReference type="PANTHER" id="PTHR43353:SF5">
    <property type="entry name" value="SUCCINATE-SEMIALDEHYDE DEHYDROGENASE, MITOCHONDRIAL"/>
    <property type="match status" value="1"/>
</dbReference>
<dbReference type="PIRSF" id="PIRSF036492">
    <property type="entry name" value="ALDH"/>
    <property type="match status" value="1"/>
</dbReference>
<reference evidence="6" key="1">
    <citation type="journal article" date="2014" name="Genome Announc.">
        <title>Draft Genome Sequences of Three Alkaliphilic Bacillus Strains, Bacillus wakoensis JCM 9140T, Bacillus akibai JCM 9157T, and Bacillus hemicellulosilyticus JCM 9152T.</title>
        <authorList>
            <person name="Yuki M."/>
            <person name="Oshima K."/>
            <person name="Suda W."/>
            <person name="Oshida Y."/>
            <person name="Kitamura K."/>
            <person name="Iida T."/>
            <person name="Hattori M."/>
            <person name="Ohkuma M."/>
        </authorList>
    </citation>
    <scope>NUCLEOTIDE SEQUENCE [LARGE SCALE GENOMIC DNA]</scope>
    <source>
        <strain evidence="6">JCM 9152</strain>
    </source>
</reference>
<keyword evidence="7" id="KW-1185">Reference proteome</keyword>
<evidence type="ECO:0000256" key="4">
    <source>
        <dbReference type="PIRSR" id="PIRSR036492-1"/>
    </source>
</evidence>
<feature type="active site" evidence="4">
    <location>
        <position position="280"/>
    </location>
</feature>
<dbReference type="OrthoDB" id="9762913at2"/>
<evidence type="ECO:0000256" key="3">
    <source>
        <dbReference type="PIRNR" id="PIRNR036492"/>
    </source>
</evidence>
<dbReference type="InterPro" id="IPR050740">
    <property type="entry name" value="Aldehyde_DH_Superfamily"/>
</dbReference>
<dbReference type="GO" id="GO:0006081">
    <property type="term" value="P:aldehyde metabolic process"/>
    <property type="evidence" value="ECO:0007669"/>
    <property type="project" value="InterPro"/>
</dbReference>
<dbReference type="InterPro" id="IPR016160">
    <property type="entry name" value="Ald_DH_CS_CYS"/>
</dbReference>
<dbReference type="Pfam" id="PF00171">
    <property type="entry name" value="Aldedh"/>
    <property type="match status" value="1"/>
</dbReference>
<dbReference type="AlphaFoldDB" id="W4QAD8"/>
<feature type="domain" description="Aldehyde dehydrogenase" evidence="5">
    <location>
        <begin position="11"/>
        <end position="469"/>
    </location>
</feature>
<evidence type="ECO:0000256" key="1">
    <source>
        <dbReference type="ARBA" id="ARBA00009986"/>
    </source>
</evidence>
<dbReference type="InterPro" id="IPR016163">
    <property type="entry name" value="Ald_DH_C"/>
</dbReference>
<dbReference type="NCBIfam" id="TIGR01780">
    <property type="entry name" value="SSADH"/>
    <property type="match status" value="1"/>
</dbReference>